<organism evidence="1 2">
    <name type="scientific">Lagenidium giganteum</name>
    <dbReference type="NCBI Taxonomy" id="4803"/>
    <lineage>
        <taxon>Eukaryota</taxon>
        <taxon>Sar</taxon>
        <taxon>Stramenopiles</taxon>
        <taxon>Oomycota</taxon>
        <taxon>Peronosporomycetes</taxon>
        <taxon>Pythiales</taxon>
        <taxon>Pythiaceae</taxon>
    </lineage>
</organism>
<reference evidence="1" key="2">
    <citation type="journal article" date="2023" name="Microbiol Resour">
        <title>Decontamination and Annotation of the Draft Genome Sequence of the Oomycete Lagenidium giganteum ARSEF 373.</title>
        <authorList>
            <person name="Morgan W.R."/>
            <person name="Tartar A."/>
        </authorList>
    </citation>
    <scope>NUCLEOTIDE SEQUENCE</scope>
    <source>
        <strain evidence="1">ARSEF 373</strain>
    </source>
</reference>
<gene>
    <name evidence="1" type="ORF">N0F65_007988</name>
</gene>
<evidence type="ECO:0000313" key="1">
    <source>
        <dbReference type="EMBL" id="DAZ96338.1"/>
    </source>
</evidence>
<accession>A0AAV2YSS8</accession>
<dbReference type="EMBL" id="DAKRPA010000170">
    <property type="protein sequence ID" value="DAZ96338.1"/>
    <property type="molecule type" value="Genomic_DNA"/>
</dbReference>
<sequence length="442" mass="49035">MPSTLMFCQFFLSSEAKKLAANWVLTTISSFLRPTWPMATFKHMTFFIWNLMVARTWSAFSVRPSFDDTSVGNLPALLRPGPSRRGICLIKVSEAKKASYFLANFLITFLFLLNFFRSSTVMYSKPSFSASSQCTALPSTQIFMFGRGTVGSLNVPEKRLSFFLERNLQLDGLVEVTLLALHVLAVDLDLLALREGEDVIDGLGQQLTVQLAHGAWSCWETRLTLGRDAFYHSQTEGRNDTSGDHWRSHDALSTNPLPSFLTEMRQEPDENEATGTCASDRNSASDPHFLPVNAAKLTQSLIGLSDEQRQVLEKELNRTDEDPLLVLRFNPNWQGQVAVGTVCDAIATFGMRGGARRDSGEGCHGWVFHFDHYQDLGPCKTAIALAHPEAFAFSPRAITRAEAAFGAAARANLPTEPLAYAVVINKIAIRQDDAGSLEFFYL</sequence>
<protein>
    <recommendedName>
        <fullName evidence="3">Transmembrane protein</fullName>
    </recommendedName>
</protein>
<dbReference type="AlphaFoldDB" id="A0AAV2YSS8"/>
<comment type="caution">
    <text evidence="1">The sequence shown here is derived from an EMBL/GenBank/DDBJ whole genome shotgun (WGS) entry which is preliminary data.</text>
</comment>
<name>A0AAV2YSS8_9STRA</name>
<evidence type="ECO:0008006" key="3">
    <source>
        <dbReference type="Google" id="ProtNLM"/>
    </source>
</evidence>
<proteinExistence type="predicted"/>
<dbReference type="Proteomes" id="UP001146120">
    <property type="component" value="Unassembled WGS sequence"/>
</dbReference>
<keyword evidence="2" id="KW-1185">Reference proteome</keyword>
<evidence type="ECO:0000313" key="2">
    <source>
        <dbReference type="Proteomes" id="UP001146120"/>
    </source>
</evidence>
<reference evidence="1" key="1">
    <citation type="submission" date="2022-11" db="EMBL/GenBank/DDBJ databases">
        <authorList>
            <person name="Morgan W.R."/>
            <person name="Tartar A."/>
        </authorList>
    </citation>
    <scope>NUCLEOTIDE SEQUENCE</scope>
    <source>
        <strain evidence="1">ARSEF 373</strain>
    </source>
</reference>